<keyword evidence="5" id="KW-0597">Phosphoprotein</keyword>
<feature type="transmembrane region" description="Helical" evidence="14">
    <location>
        <begin position="12"/>
        <end position="33"/>
    </location>
</feature>
<evidence type="ECO:0000259" key="15">
    <source>
        <dbReference type="PROSITE" id="PS50109"/>
    </source>
</evidence>
<name>A0ABW0VWS1_9BACL</name>
<organism evidence="17 18">
    <name type="scientific">Paenibacillus solisilvae</name>
    <dbReference type="NCBI Taxonomy" id="2486751"/>
    <lineage>
        <taxon>Bacteria</taxon>
        <taxon>Bacillati</taxon>
        <taxon>Bacillota</taxon>
        <taxon>Bacilli</taxon>
        <taxon>Bacillales</taxon>
        <taxon>Paenibacillaceae</taxon>
        <taxon>Paenibacillus</taxon>
    </lineage>
</organism>
<evidence type="ECO:0000256" key="7">
    <source>
        <dbReference type="ARBA" id="ARBA00022692"/>
    </source>
</evidence>
<dbReference type="Pfam" id="PF06580">
    <property type="entry name" value="His_kinase"/>
    <property type="match status" value="1"/>
</dbReference>
<evidence type="ECO:0000256" key="2">
    <source>
        <dbReference type="ARBA" id="ARBA00004651"/>
    </source>
</evidence>
<evidence type="ECO:0000256" key="1">
    <source>
        <dbReference type="ARBA" id="ARBA00000085"/>
    </source>
</evidence>
<protein>
    <recommendedName>
        <fullName evidence="3">histidine kinase</fullName>
        <ecNumber evidence="3">2.7.13.3</ecNumber>
    </recommendedName>
</protein>
<dbReference type="PANTHER" id="PTHR34220">
    <property type="entry name" value="SENSOR HISTIDINE KINASE YPDA"/>
    <property type="match status" value="1"/>
</dbReference>
<dbReference type="CDD" id="cd06225">
    <property type="entry name" value="HAMP"/>
    <property type="match status" value="1"/>
</dbReference>
<dbReference type="InterPro" id="IPR003594">
    <property type="entry name" value="HATPase_dom"/>
</dbReference>
<dbReference type="InterPro" id="IPR050640">
    <property type="entry name" value="Bact_2-comp_sensor_kinase"/>
</dbReference>
<dbReference type="Gene3D" id="6.10.340.10">
    <property type="match status" value="1"/>
</dbReference>
<keyword evidence="13 14" id="KW-0472">Membrane</keyword>
<evidence type="ECO:0000256" key="6">
    <source>
        <dbReference type="ARBA" id="ARBA00022679"/>
    </source>
</evidence>
<dbReference type="SMART" id="SM00387">
    <property type="entry name" value="HATPase_c"/>
    <property type="match status" value="1"/>
</dbReference>
<dbReference type="Pfam" id="PF00672">
    <property type="entry name" value="HAMP"/>
    <property type="match status" value="1"/>
</dbReference>
<evidence type="ECO:0000256" key="10">
    <source>
        <dbReference type="ARBA" id="ARBA00022840"/>
    </source>
</evidence>
<keyword evidence="7 14" id="KW-0812">Transmembrane</keyword>
<evidence type="ECO:0000256" key="11">
    <source>
        <dbReference type="ARBA" id="ARBA00022989"/>
    </source>
</evidence>
<evidence type="ECO:0000256" key="4">
    <source>
        <dbReference type="ARBA" id="ARBA00022475"/>
    </source>
</evidence>
<dbReference type="Gene3D" id="3.30.565.10">
    <property type="entry name" value="Histidine kinase-like ATPase, C-terminal domain"/>
    <property type="match status" value="1"/>
</dbReference>
<dbReference type="PROSITE" id="PS50885">
    <property type="entry name" value="HAMP"/>
    <property type="match status" value="1"/>
</dbReference>
<keyword evidence="10" id="KW-0067">ATP-binding</keyword>
<keyword evidence="6 17" id="KW-0808">Transferase</keyword>
<evidence type="ECO:0000256" key="14">
    <source>
        <dbReference type="SAM" id="Phobius"/>
    </source>
</evidence>
<dbReference type="SUPFAM" id="SSF158472">
    <property type="entry name" value="HAMP domain-like"/>
    <property type="match status" value="1"/>
</dbReference>
<keyword evidence="4" id="KW-1003">Cell membrane</keyword>
<evidence type="ECO:0000256" key="9">
    <source>
        <dbReference type="ARBA" id="ARBA00022777"/>
    </source>
</evidence>
<dbReference type="GO" id="GO:0004673">
    <property type="term" value="F:protein histidine kinase activity"/>
    <property type="evidence" value="ECO:0007669"/>
    <property type="project" value="UniProtKB-EC"/>
</dbReference>
<keyword evidence="8" id="KW-0547">Nucleotide-binding</keyword>
<dbReference type="Pfam" id="PF02518">
    <property type="entry name" value="HATPase_c"/>
    <property type="match status" value="1"/>
</dbReference>
<dbReference type="InterPro" id="IPR005467">
    <property type="entry name" value="His_kinase_dom"/>
</dbReference>
<keyword evidence="18" id="KW-1185">Reference proteome</keyword>
<evidence type="ECO:0000256" key="8">
    <source>
        <dbReference type="ARBA" id="ARBA00022741"/>
    </source>
</evidence>
<feature type="domain" description="Histidine kinase" evidence="15">
    <location>
        <begin position="477"/>
        <end position="572"/>
    </location>
</feature>
<evidence type="ECO:0000256" key="12">
    <source>
        <dbReference type="ARBA" id="ARBA00023012"/>
    </source>
</evidence>
<keyword evidence="11 14" id="KW-1133">Transmembrane helix</keyword>
<feature type="transmembrane region" description="Helical" evidence="14">
    <location>
        <begin position="291"/>
        <end position="313"/>
    </location>
</feature>
<dbReference type="PANTHER" id="PTHR34220:SF7">
    <property type="entry name" value="SENSOR HISTIDINE KINASE YPDA"/>
    <property type="match status" value="1"/>
</dbReference>
<evidence type="ECO:0000256" key="5">
    <source>
        <dbReference type="ARBA" id="ARBA00022553"/>
    </source>
</evidence>
<proteinExistence type="predicted"/>
<dbReference type="SMART" id="SM00304">
    <property type="entry name" value="HAMP"/>
    <property type="match status" value="1"/>
</dbReference>
<gene>
    <name evidence="17" type="ORF">ACFPYJ_09205</name>
</gene>
<comment type="caution">
    <text evidence="17">The sequence shown here is derived from an EMBL/GenBank/DDBJ whole genome shotgun (WGS) entry which is preliminary data.</text>
</comment>
<keyword evidence="9 17" id="KW-0418">Kinase</keyword>
<accession>A0ABW0VWS1</accession>
<dbReference type="EMBL" id="JBHSOW010000032">
    <property type="protein sequence ID" value="MFC5649304.1"/>
    <property type="molecule type" value="Genomic_DNA"/>
</dbReference>
<dbReference type="PROSITE" id="PS50109">
    <property type="entry name" value="HIS_KIN"/>
    <property type="match status" value="1"/>
</dbReference>
<dbReference type="RefSeq" id="WP_379187812.1">
    <property type="nucleotide sequence ID" value="NZ_JBHSOW010000032.1"/>
</dbReference>
<dbReference type="Gene3D" id="3.30.450.20">
    <property type="entry name" value="PAS domain"/>
    <property type="match status" value="2"/>
</dbReference>
<evidence type="ECO:0000256" key="13">
    <source>
        <dbReference type="ARBA" id="ARBA00023136"/>
    </source>
</evidence>
<reference evidence="18" key="1">
    <citation type="journal article" date="2019" name="Int. J. Syst. Evol. Microbiol.">
        <title>The Global Catalogue of Microorganisms (GCM) 10K type strain sequencing project: providing services to taxonomists for standard genome sequencing and annotation.</title>
        <authorList>
            <consortium name="The Broad Institute Genomics Platform"/>
            <consortium name="The Broad Institute Genome Sequencing Center for Infectious Disease"/>
            <person name="Wu L."/>
            <person name="Ma J."/>
        </authorList>
    </citation>
    <scope>NUCLEOTIDE SEQUENCE [LARGE SCALE GENOMIC DNA]</scope>
    <source>
        <strain evidence="18">CGMCC 1.3240</strain>
    </source>
</reference>
<sequence length="576" mass="64427">MRQSIRVRLTLLFLLTIVFPIVIIVAELPTYYLKLIKEQQSSLMAGTLAAITSNIETYLDDLDRMTITPYLNDDVMRALKSKSTYGWQLLTPFEQYEAGQTLSTTLPKALKNTRKEILGTILLPMDGSVYVTSQSASTDAVKHYSFATQDWYIQALKADGRVAFISIHDQDYLDGARAQVFSVARLIKDPDSQRPLGVIMADADTVAIDQIMKSIRLSKGAVAAILDDNGKLIYSSSPLVSSVKSQLAQNLLTVQSVDERYSVVSQTIIQSNWRIFVLFPESVVKAQLDRIYMVAIWLAVGGIVVAIILYTTVSHWMVTPFKRMVQTMRRVQRGDLHASYPVKGSDEIAQLGSHLNTMIATLGELIDREFRAVLGQRNAEYRALQSQIQPHFLYNTLNGFIGLNRSGQSTLLEHSILSLSGLLRYTLEKNDRVQLGEELDFIKKYCELQQMRFTDKMEVDIGSQPEVLNIVIPKLLLQPIVENAVIHGIEPSGERCRLSIKVYQTQDEGAKEFLIIQISDDGVGFELESGRSGVGMSNVRERLQLAYENAALKLDAAPGMGTRVTIQIPLKDVERA</sequence>
<evidence type="ECO:0000313" key="17">
    <source>
        <dbReference type="EMBL" id="MFC5649304.1"/>
    </source>
</evidence>
<dbReference type="SUPFAM" id="SSF55874">
    <property type="entry name" value="ATPase domain of HSP90 chaperone/DNA topoisomerase II/histidine kinase"/>
    <property type="match status" value="1"/>
</dbReference>
<dbReference type="InterPro" id="IPR036890">
    <property type="entry name" value="HATPase_C_sf"/>
</dbReference>
<dbReference type="InterPro" id="IPR033479">
    <property type="entry name" value="dCache_1"/>
</dbReference>
<evidence type="ECO:0000313" key="18">
    <source>
        <dbReference type="Proteomes" id="UP001596047"/>
    </source>
</evidence>
<dbReference type="Pfam" id="PF02743">
    <property type="entry name" value="dCache_1"/>
    <property type="match status" value="1"/>
</dbReference>
<comment type="subcellular location">
    <subcellularLocation>
        <location evidence="2">Cell membrane</location>
        <topology evidence="2">Multi-pass membrane protein</topology>
    </subcellularLocation>
</comment>
<evidence type="ECO:0000256" key="3">
    <source>
        <dbReference type="ARBA" id="ARBA00012438"/>
    </source>
</evidence>
<dbReference type="Proteomes" id="UP001596047">
    <property type="component" value="Unassembled WGS sequence"/>
</dbReference>
<dbReference type="EC" id="2.7.13.3" evidence="3"/>
<evidence type="ECO:0000259" key="16">
    <source>
        <dbReference type="PROSITE" id="PS50885"/>
    </source>
</evidence>
<keyword evidence="12" id="KW-0902">Two-component regulatory system</keyword>
<dbReference type="InterPro" id="IPR003660">
    <property type="entry name" value="HAMP_dom"/>
</dbReference>
<feature type="domain" description="HAMP" evidence="16">
    <location>
        <begin position="315"/>
        <end position="367"/>
    </location>
</feature>
<comment type="catalytic activity">
    <reaction evidence="1">
        <text>ATP + protein L-histidine = ADP + protein N-phospho-L-histidine.</text>
        <dbReference type="EC" id="2.7.13.3"/>
    </reaction>
</comment>
<dbReference type="InterPro" id="IPR010559">
    <property type="entry name" value="Sig_transdc_His_kin_internal"/>
</dbReference>